<evidence type="ECO:0000313" key="1">
    <source>
        <dbReference type="EMBL" id="KII72942.1"/>
    </source>
</evidence>
<keyword evidence="2" id="KW-1185">Reference proteome</keyword>
<evidence type="ECO:0000313" key="2">
    <source>
        <dbReference type="Proteomes" id="UP000031668"/>
    </source>
</evidence>
<dbReference type="EMBL" id="JWZT01001069">
    <property type="protein sequence ID" value="KII72942.1"/>
    <property type="molecule type" value="Genomic_DNA"/>
</dbReference>
<gene>
    <name evidence="1" type="ORF">RF11_12312</name>
</gene>
<name>A0A0C2NG08_THEKT</name>
<protein>
    <submittedName>
        <fullName evidence="1">Uncharacterized protein</fullName>
    </submittedName>
</protein>
<organism evidence="1 2">
    <name type="scientific">Thelohanellus kitauei</name>
    <name type="common">Myxosporean</name>
    <dbReference type="NCBI Taxonomy" id="669202"/>
    <lineage>
        <taxon>Eukaryota</taxon>
        <taxon>Metazoa</taxon>
        <taxon>Cnidaria</taxon>
        <taxon>Myxozoa</taxon>
        <taxon>Myxosporea</taxon>
        <taxon>Bivalvulida</taxon>
        <taxon>Platysporina</taxon>
        <taxon>Myxobolidae</taxon>
        <taxon>Thelohanellus</taxon>
    </lineage>
</organism>
<comment type="caution">
    <text evidence="1">The sequence shown here is derived from an EMBL/GenBank/DDBJ whole genome shotgun (WGS) entry which is preliminary data.</text>
</comment>
<accession>A0A0C2NG08</accession>
<sequence length="176" mass="20322">MGCLGTLISHYTVLFFNNKSRVHYVSGNSSTQHIQYYFGTGLISQSESSLFLRLRYAEAKLNFDNFKVGVVAFFSKVYIQRSGSWSRFKYAGRNELKAIKSLEEARGLEDWRIGQVELLKNRKGRVQVSSQIVSGTNYWFKIMTKDDITPIIFLQVYQGLYDERPVVKFFGTDIPE</sequence>
<reference evidence="1 2" key="1">
    <citation type="journal article" date="2014" name="Genome Biol. Evol.">
        <title>The genome of the myxosporean Thelohanellus kitauei shows adaptations to nutrient acquisition within its fish host.</title>
        <authorList>
            <person name="Yang Y."/>
            <person name="Xiong J."/>
            <person name="Zhou Z."/>
            <person name="Huo F."/>
            <person name="Miao W."/>
            <person name="Ran C."/>
            <person name="Liu Y."/>
            <person name="Zhang J."/>
            <person name="Feng J."/>
            <person name="Wang M."/>
            <person name="Wang M."/>
            <person name="Wang L."/>
            <person name="Yao B."/>
        </authorList>
    </citation>
    <scope>NUCLEOTIDE SEQUENCE [LARGE SCALE GENOMIC DNA]</scope>
    <source>
        <strain evidence="1">Wuqing</strain>
    </source>
</reference>
<dbReference type="AlphaFoldDB" id="A0A0C2NG08"/>
<proteinExistence type="predicted"/>
<dbReference type="Proteomes" id="UP000031668">
    <property type="component" value="Unassembled WGS sequence"/>
</dbReference>